<gene>
    <name evidence="2" type="ORF">SAY86_017251</name>
</gene>
<accession>A0AAN7R4Y1</accession>
<feature type="region of interest" description="Disordered" evidence="1">
    <location>
        <begin position="42"/>
        <end position="61"/>
    </location>
</feature>
<protein>
    <submittedName>
        <fullName evidence="2">Uncharacterized protein</fullName>
    </submittedName>
</protein>
<organism evidence="2 3">
    <name type="scientific">Trapa natans</name>
    <name type="common">Water chestnut</name>
    <dbReference type="NCBI Taxonomy" id="22666"/>
    <lineage>
        <taxon>Eukaryota</taxon>
        <taxon>Viridiplantae</taxon>
        <taxon>Streptophyta</taxon>
        <taxon>Embryophyta</taxon>
        <taxon>Tracheophyta</taxon>
        <taxon>Spermatophyta</taxon>
        <taxon>Magnoliopsida</taxon>
        <taxon>eudicotyledons</taxon>
        <taxon>Gunneridae</taxon>
        <taxon>Pentapetalae</taxon>
        <taxon>rosids</taxon>
        <taxon>malvids</taxon>
        <taxon>Myrtales</taxon>
        <taxon>Lythraceae</taxon>
        <taxon>Trapa</taxon>
    </lineage>
</organism>
<comment type="caution">
    <text evidence="2">The sequence shown here is derived from an EMBL/GenBank/DDBJ whole genome shotgun (WGS) entry which is preliminary data.</text>
</comment>
<keyword evidence="3" id="KW-1185">Reference proteome</keyword>
<proteinExistence type="predicted"/>
<dbReference type="Proteomes" id="UP001346149">
    <property type="component" value="Unassembled WGS sequence"/>
</dbReference>
<reference evidence="2 3" key="1">
    <citation type="journal article" date="2023" name="Hortic Res">
        <title>Pangenome of water caltrop reveals structural variations and asymmetric subgenome divergence after allopolyploidization.</title>
        <authorList>
            <person name="Zhang X."/>
            <person name="Chen Y."/>
            <person name="Wang L."/>
            <person name="Yuan Y."/>
            <person name="Fang M."/>
            <person name="Shi L."/>
            <person name="Lu R."/>
            <person name="Comes H.P."/>
            <person name="Ma Y."/>
            <person name="Chen Y."/>
            <person name="Huang G."/>
            <person name="Zhou Y."/>
            <person name="Zheng Z."/>
            <person name="Qiu Y."/>
        </authorList>
    </citation>
    <scope>NUCLEOTIDE SEQUENCE [LARGE SCALE GENOMIC DNA]</scope>
    <source>
        <strain evidence="2">F231</strain>
    </source>
</reference>
<dbReference type="EMBL" id="JAXQNO010000010">
    <property type="protein sequence ID" value="KAK4789947.1"/>
    <property type="molecule type" value="Genomic_DNA"/>
</dbReference>
<sequence length="215" mass="23288">MCGGAIIAEFITRNKACGAGRRVLCGDDIWPNSPFLSKPEQVDTLASKQSHASHEESVPLKRPQVPHVDAALHQNQYNPNQSWTGKAFNLVFGQSNSGGLDASVLEPMGLSTEVVGPGSRSGSGSEDAYYKLAPAMATATAIKEEELKKEESAEDRVVRKLSEELLAYEDYMKFYHIPYLDGQSEAPPPHPAQESVVGELWNFEDDGGPVTPASN</sequence>
<dbReference type="AlphaFoldDB" id="A0AAN7R4Y1"/>
<name>A0AAN7R4Y1_TRANT</name>
<evidence type="ECO:0000256" key="1">
    <source>
        <dbReference type="SAM" id="MobiDB-lite"/>
    </source>
</evidence>
<evidence type="ECO:0000313" key="3">
    <source>
        <dbReference type="Proteomes" id="UP001346149"/>
    </source>
</evidence>
<evidence type="ECO:0000313" key="2">
    <source>
        <dbReference type="EMBL" id="KAK4789947.1"/>
    </source>
</evidence>